<feature type="transmembrane region" description="Helical" evidence="1">
    <location>
        <begin position="278"/>
        <end position="297"/>
    </location>
</feature>
<dbReference type="InterPro" id="IPR005240">
    <property type="entry name" value="DUF389"/>
</dbReference>
<feature type="transmembrane region" description="Helical" evidence="1">
    <location>
        <begin position="247"/>
        <end position="272"/>
    </location>
</feature>
<feature type="transmembrane region" description="Helical" evidence="1">
    <location>
        <begin position="115"/>
        <end position="135"/>
    </location>
</feature>
<protein>
    <submittedName>
        <fullName evidence="2">DUF389 domain-containing protein</fullName>
    </submittedName>
</protein>
<evidence type="ECO:0000313" key="2">
    <source>
        <dbReference type="EMBL" id="MFC7241303.1"/>
    </source>
</evidence>
<feature type="transmembrane region" description="Helical" evidence="1">
    <location>
        <begin position="222"/>
        <end position="240"/>
    </location>
</feature>
<keyword evidence="1" id="KW-1133">Transmembrane helix</keyword>
<dbReference type="EMBL" id="JBHTAC010000002">
    <property type="protein sequence ID" value="MFC7241303.1"/>
    <property type="molecule type" value="Genomic_DNA"/>
</dbReference>
<dbReference type="Proteomes" id="UP001596392">
    <property type="component" value="Unassembled WGS sequence"/>
</dbReference>
<evidence type="ECO:0000313" key="3">
    <source>
        <dbReference type="Proteomes" id="UP001596392"/>
    </source>
</evidence>
<name>A0ABW2GT74_9ACTN</name>
<keyword evidence="3" id="KW-1185">Reference proteome</keyword>
<dbReference type="RefSeq" id="WP_376804778.1">
    <property type="nucleotide sequence ID" value="NZ_JBHTAC010000002.1"/>
</dbReference>
<dbReference type="PANTHER" id="PTHR20992:SF9">
    <property type="entry name" value="AT15442P-RELATED"/>
    <property type="match status" value="1"/>
</dbReference>
<keyword evidence="1" id="KW-0812">Transmembrane</keyword>
<dbReference type="PANTHER" id="PTHR20992">
    <property type="entry name" value="AT15442P-RELATED"/>
    <property type="match status" value="1"/>
</dbReference>
<evidence type="ECO:0000256" key="1">
    <source>
        <dbReference type="SAM" id="Phobius"/>
    </source>
</evidence>
<comment type="caution">
    <text evidence="2">The sequence shown here is derived from an EMBL/GenBank/DDBJ whole genome shotgun (WGS) entry which is preliminary data.</text>
</comment>
<gene>
    <name evidence="2" type="ORF">ACFQO7_02305</name>
</gene>
<feature type="transmembrane region" description="Helical" evidence="1">
    <location>
        <begin position="141"/>
        <end position="163"/>
    </location>
</feature>
<organism evidence="2 3">
    <name type="scientific">Catellatospora aurea</name>
    <dbReference type="NCBI Taxonomy" id="1337874"/>
    <lineage>
        <taxon>Bacteria</taxon>
        <taxon>Bacillati</taxon>
        <taxon>Actinomycetota</taxon>
        <taxon>Actinomycetes</taxon>
        <taxon>Micromonosporales</taxon>
        <taxon>Micromonosporaceae</taxon>
        <taxon>Catellatospora</taxon>
    </lineage>
</organism>
<proteinExistence type="predicted"/>
<feature type="transmembrane region" description="Helical" evidence="1">
    <location>
        <begin position="175"/>
        <end position="196"/>
    </location>
</feature>
<sequence length="321" mass="33926">MEMIHIRAVSPPDLSDRLVGVLAADPAVVNLVVLPGAARNPDGDAVECDLLTGAANRVLRSFRDLGVDRRGSVVIEHVELALSERAAQAETRRLGALARAPVWDEVQSRIRAGAFYTPSFYLFLAVAGVIGAVGILTNSEILIVGAMVVGPEYAAVVSVASGLDRRAWAPVRKGLSALAGGFALACLAAYGFGLVVRGTGRTPPAFELGLRPVSHLIDSPNFFSLVVAVLAGVVGVVALTEARFSTMLGVFISVTTIPAASDIGLASAYALWREARGSLLQLLLNIVVLIVVGFVTLRAQRFVWRRVAQRRDRVEPAVSNG</sequence>
<accession>A0ABW2GT74</accession>
<reference evidence="3" key="1">
    <citation type="journal article" date="2019" name="Int. J. Syst. Evol. Microbiol.">
        <title>The Global Catalogue of Microorganisms (GCM) 10K type strain sequencing project: providing services to taxonomists for standard genome sequencing and annotation.</title>
        <authorList>
            <consortium name="The Broad Institute Genomics Platform"/>
            <consortium name="The Broad Institute Genome Sequencing Center for Infectious Disease"/>
            <person name="Wu L."/>
            <person name="Ma J."/>
        </authorList>
    </citation>
    <scope>NUCLEOTIDE SEQUENCE [LARGE SCALE GENOMIC DNA]</scope>
    <source>
        <strain evidence="3">CGMCC 1.9106</strain>
    </source>
</reference>
<keyword evidence="1" id="KW-0472">Membrane</keyword>
<dbReference type="Pfam" id="PF04087">
    <property type="entry name" value="DUF389"/>
    <property type="match status" value="1"/>
</dbReference>